<evidence type="ECO:0000256" key="4">
    <source>
        <dbReference type="ARBA" id="ARBA00022989"/>
    </source>
</evidence>
<feature type="transmembrane region" description="Helical" evidence="6">
    <location>
        <begin position="630"/>
        <end position="650"/>
    </location>
</feature>
<name>A0A381TTJ6_9ZZZZ</name>
<evidence type="ECO:0000256" key="5">
    <source>
        <dbReference type="ARBA" id="ARBA00023136"/>
    </source>
</evidence>
<feature type="transmembrane region" description="Helical" evidence="6">
    <location>
        <begin position="544"/>
        <end position="562"/>
    </location>
</feature>
<dbReference type="EMBL" id="UINC01004985">
    <property type="protein sequence ID" value="SVA18257.1"/>
    <property type="molecule type" value="Genomic_DNA"/>
</dbReference>
<evidence type="ECO:0000256" key="1">
    <source>
        <dbReference type="ARBA" id="ARBA00004651"/>
    </source>
</evidence>
<keyword evidence="3 6" id="KW-0812">Transmembrane</keyword>
<dbReference type="Gene3D" id="1.20.1640.10">
    <property type="entry name" value="Multidrug efflux transporter AcrB transmembrane domain"/>
    <property type="match status" value="2"/>
</dbReference>
<proteinExistence type="predicted"/>
<feature type="domain" description="SSD" evidence="7">
    <location>
        <begin position="187"/>
        <end position="316"/>
    </location>
</feature>
<keyword evidence="4 6" id="KW-1133">Transmembrane helix</keyword>
<accession>A0A381TTJ6</accession>
<dbReference type="InterPro" id="IPR050545">
    <property type="entry name" value="Mycobact_MmpL"/>
</dbReference>
<dbReference type="InterPro" id="IPR000731">
    <property type="entry name" value="SSD"/>
</dbReference>
<dbReference type="AlphaFoldDB" id="A0A381TTJ6"/>
<evidence type="ECO:0000259" key="7">
    <source>
        <dbReference type="PROSITE" id="PS50156"/>
    </source>
</evidence>
<feature type="transmembrane region" description="Helical" evidence="6">
    <location>
        <begin position="295"/>
        <end position="317"/>
    </location>
</feature>
<evidence type="ECO:0000256" key="3">
    <source>
        <dbReference type="ARBA" id="ARBA00022692"/>
    </source>
</evidence>
<feature type="non-terminal residue" evidence="8">
    <location>
        <position position="1"/>
    </location>
</feature>
<dbReference type="GO" id="GO:0005886">
    <property type="term" value="C:plasma membrane"/>
    <property type="evidence" value="ECO:0007669"/>
    <property type="project" value="UniProtKB-SubCell"/>
</dbReference>
<keyword evidence="2" id="KW-1003">Cell membrane</keyword>
<dbReference type="Pfam" id="PF03176">
    <property type="entry name" value="MMPL"/>
    <property type="match status" value="2"/>
</dbReference>
<keyword evidence="5 6" id="KW-0472">Membrane</keyword>
<protein>
    <recommendedName>
        <fullName evidence="7">SSD domain-containing protein</fullName>
    </recommendedName>
</protein>
<feature type="transmembrane region" description="Helical" evidence="6">
    <location>
        <begin position="516"/>
        <end position="537"/>
    </location>
</feature>
<comment type="subcellular location">
    <subcellularLocation>
        <location evidence="1">Cell membrane</location>
        <topology evidence="1">Multi-pass membrane protein</topology>
    </subcellularLocation>
</comment>
<feature type="transmembrane region" description="Helical" evidence="6">
    <location>
        <begin position="217"/>
        <end position="238"/>
    </location>
</feature>
<feature type="transmembrane region" description="Helical" evidence="6">
    <location>
        <begin position="265"/>
        <end position="289"/>
    </location>
</feature>
<dbReference type="InterPro" id="IPR004869">
    <property type="entry name" value="MMPL_dom"/>
</dbReference>
<reference evidence="8" key="1">
    <citation type="submission" date="2018-05" db="EMBL/GenBank/DDBJ databases">
        <authorList>
            <person name="Lanie J.A."/>
            <person name="Ng W.-L."/>
            <person name="Kazmierczak K.M."/>
            <person name="Andrzejewski T.M."/>
            <person name="Davidsen T.M."/>
            <person name="Wayne K.J."/>
            <person name="Tettelin H."/>
            <person name="Glass J.I."/>
            <person name="Rusch D."/>
            <person name="Podicherti R."/>
            <person name="Tsui H.-C.T."/>
            <person name="Winkler M.E."/>
        </authorList>
    </citation>
    <scope>NUCLEOTIDE SEQUENCE</scope>
</reference>
<dbReference type="SUPFAM" id="SSF82866">
    <property type="entry name" value="Multidrug efflux transporter AcrB transmembrane domain"/>
    <property type="match status" value="2"/>
</dbReference>
<organism evidence="8">
    <name type="scientific">marine metagenome</name>
    <dbReference type="NCBI Taxonomy" id="408172"/>
    <lineage>
        <taxon>unclassified sequences</taxon>
        <taxon>metagenomes</taxon>
        <taxon>ecological metagenomes</taxon>
    </lineage>
</organism>
<evidence type="ECO:0000313" key="8">
    <source>
        <dbReference type="EMBL" id="SVA18257.1"/>
    </source>
</evidence>
<dbReference type="PANTHER" id="PTHR33406">
    <property type="entry name" value="MEMBRANE PROTEIN MJ1562-RELATED"/>
    <property type="match status" value="1"/>
</dbReference>
<gene>
    <name evidence="8" type="ORF">METZ01_LOCUS71111</name>
</gene>
<evidence type="ECO:0000256" key="2">
    <source>
        <dbReference type="ARBA" id="ARBA00022475"/>
    </source>
</evidence>
<sequence length="716" mass="76875">VVLIAGFLVGSTLEDGETAKFVFTGNPEVKQGLDLLEDEIRGPTGTNEVVVIESSNFTVDDPEYRQMVETLTANLAALGSDVIRLETLGNFYSTGSAAMVSADRTTTLIRFVMAGDFDDGSKNIEEVRNIVVEVQDREGFEVFLTGQATIGLDSRTLGQEDMEKGEAFGIPIALIILIVVLGTLAAALVPLAMAGVSIVLAMGIASLVGQAFELSFMVKNIITMIGLAVGIDYSLFVLSRYREERSRGLEKIDAISHAGATATRAVVFSGMTVVLALIGMVLIPFNIFISVGLGAILVVVAAMAASMTLLPAILGIMGDKINSLRIPYIGEGQTNLDPARPSGFWDRFVRMVMAQPVLSLLLSGGLLVALAIPFFDLNSGFAGISTFPDKLDSKQAFLLLDEKFSFGEVTPAEIVIEGDIASAPVQAGISSLRELLTEDAAFSEPKALEISGSGKVALLTVPVAGDTAGDTAIGAITRLDDTYVEEAFAGTDTNIYVTGETAFYIEFFNLSARSAWVVFPFVLGISFLLLTVVFRSLVLPIKAIILNLLAVGAAYGILVLVFQKGVMASFLGFQESPIVEAWLPLFLFTILFGLSMDYHVFLLSRIQERFDQTKDNVEAVAFGIRSTGRLITGAALIMVVVFWGFAAGSLVGLQQMGFGLGIAILLDATIIRTVMVPASMKLLGEWNWYLPSWLDWIPSFRFEPMESVAEPTLEDD</sequence>
<feature type="transmembrane region" description="Helical" evidence="6">
    <location>
        <begin position="357"/>
        <end position="375"/>
    </location>
</feature>
<feature type="transmembrane region" description="Helical" evidence="6">
    <location>
        <begin position="582"/>
        <end position="604"/>
    </location>
</feature>
<evidence type="ECO:0000256" key="6">
    <source>
        <dbReference type="SAM" id="Phobius"/>
    </source>
</evidence>
<feature type="transmembrane region" description="Helical" evidence="6">
    <location>
        <begin position="172"/>
        <end position="205"/>
    </location>
</feature>
<dbReference type="PANTHER" id="PTHR33406:SF13">
    <property type="entry name" value="MEMBRANE PROTEIN YDFJ"/>
    <property type="match status" value="1"/>
</dbReference>
<dbReference type="PROSITE" id="PS50156">
    <property type="entry name" value="SSD"/>
    <property type="match status" value="1"/>
</dbReference>